<evidence type="ECO:0000256" key="1">
    <source>
        <dbReference type="ARBA" id="ARBA00004442"/>
    </source>
</evidence>
<dbReference type="InterPro" id="IPR003423">
    <property type="entry name" value="OMP_efflux"/>
</dbReference>
<organism evidence="10 11">
    <name type="scientific">Comamonas endophytica</name>
    <dbReference type="NCBI Taxonomy" id="2949090"/>
    <lineage>
        <taxon>Bacteria</taxon>
        <taxon>Pseudomonadati</taxon>
        <taxon>Pseudomonadota</taxon>
        <taxon>Betaproteobacteria</taxon>
        <taxon>Burkholderiales</taxon>
        <taxon>Comamonadaceae</taxon>
        <taxon>Comamonas</taxon>
    </lineage>
</organism>
<dbReference type="EMBL" id="CP106881">
    <property type="protein sequence ID" value="UYG52087.1"/>
    <property type="molecule type" value="Genomic_DNA"/>
</dbReference>
<dbReference type="PANTHER" id="PTHR30026:SF20">
    <property type="entry name" value="OUTER MEMBRANE PROTEIN TOLC"/>
    <property type="match status" value="1"/>
</dbReference>
<dbReference type="PANTHER" id="PTHR30026">
    <property type="entry name" value="OUTER MEMBRANE PROTEIN TOLC"/>
    <property type="match status" value="1"/>
</dbReference>
<evidence type="ECO:0000313" key="11">
    <source>
        <dbReference type="Proteomes" id="UP001162800"/>
    </source>
</evidence>
<evidence type="ECO:0000256" key="8">
    <source>
        <dbReference type="SAM" id="Coils"/>
    </source>
</evidence>
<evidence type="ECO:0000256" key="5">
    <source>
        <dbReference type="ARBA" id="ARBA00022692"/>
    </source>
</evidence>
<feature type="chain" id="PRO_5045897308" evidence="9">
    <location>
        <begin position="25"/>
        <end position="446"/>
    </location>
</feature>
<feature type="signal peptide" evidence="9">
    <location>
        <begin position="1"/>
        <end position="24"/>
    </location>
</feature>
<keyword evidence="6" id="KW-0472">Membrane</keyword>
<dbReference type="SUPFAM" id="SSF56954">
    <property type="entry name" value="Outer membrane efflux proteins (OEP)"/>
    <property type="match status" value="1"/>
</dbReference>
<keyword evidence="8" id="KW-0175">Coiled coil</keyword>
<comment type="subcellular location">
    <subcellularLocation>
        <location evidence="1">Cell outer membrane</location>
    </subcellularLocation>
</comment>
<gene>
    <name evidence="10" type="ORF">M9799_02240</name>
</gene>
<keyword evidence="9" id="KW-0732">Signal</keyword>
<keyword evidence="11" id="KW-1185">Reference proteome</keyword>
<feature type="coiled-coil region" evidence="8">
    <location>
        <begin position="324"/>
        <end position="351"/>
    </location>
</feature>
<dbReference type="InterPro" id="IPR010130">
    <property type="entry name" value="T1SS_OMP_TolC"/>
</dbReference>
<keyword evidence="7" id="KW-0998">Cell outer membrane</keyword>
<evidence type="ECO:0000256" key="6">
    <source>
        <dbReference type="ARBA" id="ARBA00023136"/>
    </source>
</evidence>
<evidence type="ECO:0000256" key="2">
    <source>
        <dbReference type="ARBA" id="ARBA00007613"/>
    </source>
</evidence>
<evidence type="ECO:0000256" key="9">
    <source>
        <dbReference type="SAM" id="SignalP"/>
    </source>
</evidence>
<evidence type="ECO:0000256" key="3">
    <source>
        <dbReference type="ARBA" id="ARBA00022448"/>
    </source>
</evidence>
<name>A0ABY6GCK2_9BURK</name>
<protein>
    <submittedName>
        <fullName evidence="10">TolC family outer membrane protein</fullName>
    </submittedName>
</protein>
<dbReference type="RefSeq" id="WP_231044386.1">
    <property type="nucleotide sequence ID" value="NZ_CP106881.1"/>
</dbReference>
<proteinExistence type="inferred from homology"/>
<evidence type="ECO:0000256" key="7">
    <source>
        <dbReference type="ARBA" id="ARBA00023237"/>
    </source>
</evidence>
<reference evidence="10" key="1">
    <citation type="submission" date="2022-09" db="EMBL/GenBank/DDBJ databases">
        <title>The complete genome of Acidovorax sp. 5MLIR.</title>
        <authorList>
            <person name="Liu L."/>
            <person name="Yue J."/>
            <person name="Yang F."/>
            <person name="Yuan J."/>
            <person name="Li L."/>
        </authorList>
    </citation>
    <scope>NUCLEOTIDE SEQUENCE</scope>
    <source>
        <strain evidence="10">5MLIR</strain>
    </source>
</reference>
<dbReference type="Gene3D" id="1.20.1600.10">
    <property type="entry name" value="Outer membrane efflux proteins (OEP)"/>
    <property type="match status" value="1"/>
</dbReference>
<dbReference type="NCBIfam" id="TIGR01844">
    <property type="entry name" value="type_I_sec_TolC"/>
    <property type="match status" value="1"/>
</dbReference>
<keyword evidence="4" id="KW-1134">Transmembrane beta strand</keyword>
<dbReference type="InterPro" id="IPR051906">
    <property type="entry name" value="TolC-like"/>
</dbReference>
<evidence type="ECO:0000256" key="4">
    <source>
        <dbReference type="ARBA" id="ARBA00022452"/>
    </source>
</evidence>
<keyword evidence="5" id="KW-0812">Transmembrane</keyword>
<sequence length="446" mass="48699">MPVPTLRACALLAAGLAAPALALALDLRQAYEAAVAHDASIRAARAQADAQRERLPQALSQRLPQVALNATRNHNDLTTRSTDPLGQPRRWNNDYYSGSQALSLRQPLYRPGVSAQIAQARAQVEDSNALLERDEQSLVVRVGEAYFDALLARDQVALLQVQKASHLSQLDAARKSFAAGAGARTDIDEVQSRLDMTLAQELEVAQHVEFTQRRLEVLTGQGAAVLAGLDVQRFAPAPPQPARLEDWIARAEAASPELQALRAQREAAQLEVRKAEAGHLPTLDAVAQWSRSQSDSVTSIHSRHAHRSVGLQLNVPLYAGGVVSSQVRQALASEERAREALEAARRELGVRVHQEFRAMTEGVLRVRALEQAVRSAQQALHSNQKSLQAGTRTTLDVLQAEQQHMAALRDLAQARYRYLMGQLNLRSLVGEDRAGNVAGVNGWLVR</sequence>
<evidence type="ECO:0000313" key="10">
    <source>
        <dbReference type="EMBL" id="UYG52087.1"/>
    </source>
</evidence>
<dbReference type="Pfam" id="PF02321">
    <property type="entry name" value="OEP"/>
    <property type="match status" value="2"/>
</dbReference>
<comment type="similarity">
    <text evidence="2">Belongs to the outer membrane factor (OMF) (TC 1.B.17) family.</text>
</comment>
<dbReference type="Proteomes" id="UP001162800">
    <property type="component" value="Chromosome"/>
</dbReference>
<accession>A0ABY6GCK2</accession>
<keyword evidence="3" id="KW-0813">Transport</keyword>